<keyword evidence="1" id="KW-0175">Coiled coil</keyword>
<comment type="caution">
    <text evidence="2">The sequence shown here is derived from an EMBL/GenBank/DDBJ whole genome shotgun (WGS) entry which is preliminary data.</text>
</comment>
<dbReference type="AlphaFoldDB" id="S0FSZ2"/>
<keyword evidence="3" id="KW-1185">Reference proteome</keyword>
<evidence type="ECO:0000313" key="2">
    <source>
        <dbReference type="EMBL" id="EMS72294.1"/>
    </source>
</evidence>
<organism evidence="2 3">
    <name type="scientific">Ruminiclostridium cellobioparum subsp. termitidis CT1112</name>
    <dbReference type="NCBI Taxonomy" id="1195236"/>
    <lineage>
        <taxon>Bacteria</taxon>
        <taxon>Bacillati</taxon>
        <taxon>Bacillota</taxon>
        <taxon>Clostridia</taxon>
        <taxon>Eubacteriales</taxon>
        <taxon>Oscillospiraceae</taxon>
        <taxon>Ruminiclostridium</taxon>
    </lineage>
</organism>
<dbReference type="PATRIC" id="fig|1195236.3.peg.2034"/>
<protein>
    <submittedName>
        <fullName evidence="2">Uncharacterized protein</fullName>
    </submittedName>
</protein>
<evidence type="ECO:0000256" key="1">
    <source>
        <dbReference type="SAM" id="Coils"/>
    </source>
</evidence>
<dbReference type="Proteomes" id="UP000014155">
    <property type="component" value="Unassembled WGS sequence"/>
</dbReference>
<name>S0FSZ2_RUMCE</name>
<dbReference type="EMBL" id="AORV01000028">
    <property type="protein sequence ID" value="EMS72294.1"/>
    <property type="molecule type" value="Genomic_DNA"/>
</dbReference>
<proteinExistence type="predicted"/>
<accession>S0FSZ2</accession>
<reference evidence="2 3" key="1">
    <citation type="journal article" date="2013" name="Genome Announc.">
        <title>Draft Genome Sequence of the Cellulolytic, Mesophilic, Anaerobic Bacterium Clostridium termitidis Strain CT1112 (DSM 5398).</title>
        <authorList>
            <person name="Lal S."/>
            <person name="Ramachandran U."/>
            <person name="Zhang X."/>
            <person name="Munir R."/>
            <person name="Sparling R."/>
            <person name="Levin D.B."/>
        </authorList>
    </citation>
    <scope>NUCLEOTIDE SEQUENCE [LARGE SCALE GENOMIC DNA]</scope>
    <source>
        <strain evidence="2 3">CT1112</strain>
    </source>
</reference>
<dbReference type="RefSeq" id="WP_004625287.1">
    <property type="nucleotide sequence ID" value="NZ_AORV01000028.1"/>
</dbReference>
<sequence length="102" mass="12024">MEDKTFELLTKMYNEFSGKFDKIEVKFDKLEKEMKETNTRLTKIETCIENEIKPDIKASLEGYQMVYEKLTNQEKAIEIINNKLEKQDVEITVIKGGKKEIL</sequence>
<feature type="coiled-coil region" evidence="1">
    <location>
        <begin position="13"/>
        <end position="90"/>
    </location>
</feature>
<dbReference type="STRING" id="1195236.CTER_1704"/>
<evidence type="ECO:0000313" key="3">
    <source>
        <dbReference type="Proteomes" id="UP000014155"/>
    </source>
</evidence>
<gene>
    <name evidence="2" type="ORF">CTER_1704</name>
</gene>